<dbReference type="Gene3D" id="3.40.50.300">
    <property type="entry name" value="P-loop containing nucleotide triphosphate hydrolases"/>
    <property type="match status" value="1"/>
</dbReference>
<feature type="non-terminal residue" evidence="1">
    <location>
        <position position="1"/>
    </location>
</feature>
<evidence type="ECO:0000313" key="1">
    <source>
        <dbReference type="EMBL" id="CAE7584924.1"/>
    </source>
</evidence>
<sequence length="57" mass="6261">AARDGRTSFAIAHRLSTISGCDVILVNADGRVVESGTHDELMAHKGVYYKLQMQSRK</sequence>
<evidence type="ECO:0000313" key="2">
    <source>
        <dbReference type="Proteomes" id="UP000601435"/>
    </source>
</evidence>
<dbReference type="SUPFAM" id="SSF52540">
    <property type="entry name" value="P-loop containing nucleoside triphosphate hydrolases"/>
    <property type="match status" value="1"/>
</dbReference>
<protein>
    <submittedName>
        <fullName evidence="1">ABCB11 protein</fullName>
    </submittedName>
</protein>
<dbReference type="PANTHER" id="PTHR43394">
    <property type="entry name" value="ATP-DEPENDENT PERMEASE MDL1, MITOCHONDRIAL"/>
    <property type="match status" value="1"/>
</dbReference>
<dbReference type="InterPro" id="IPR027417">
    <property type="entry name" value="P-loop_NTPase"/>
</dbReference>
<organism evidence="1 2">
    <name type="scientific">Symbiodinium necroappetens</name>
    <dbReference type="NCBI Taxonomy" id="1628268"/>
    <lineage>
        <taxon>Eukaryota</taxon>
        <taxon>Sar</taxon>
        <taxon>Alveolata</taxon>
        <taxon>Dinophyceae</taxon>
        <taxon>Suessiales</taxon>
        <taxon>Symbiodiniaceae</taxon>
        <taxon>Symbiodinium</taxon>
    </lineage>
</organism>
<reference evidence="1" key="1">
    <citation type="submission" date="2021-02" db="EMBL/GenBank/DDBJ databases">
        <authorList>
            <person name="Dougan E. K."/>
            <person name="Rhodes N."/>
            <person name="Thang M."/>
            <person name="Chan C."/>
        </authorList>
    </citation>
    <scope>NUCLEOTIDE SEQUENCE</scope>
</reference>
<dbReference type="AlphaFoldDB" id="A0A812UMT8"/>
<dbReference type="InterPro" id="IPR039421">
    <property type="entry name" value="Type_1_exporter"/>
</dbReference>
<dbReference type="OrthoDB" id="6500128at2759"/>
<dbReference type="GO" id="GO:0090374">
    <property type="term" value="P:oligopeptide export from mitochondrion"/>
    <property type="evidence" value="ECO:0007669"/>
    <property type="project" value="TreeGrafter"/>
</dbReference>
<proteinExistence type="predicted"/>
<dbReference type="EMBL" id="CAJNJA010027751">
    <property type="protein sequence ID" value="CAE7584924.1"/>
    <property type="molecule type" value="Genomic_DNA"/>
</dbReference>
<dbReference type="GO" id="GO:0005743">
    <property type="term" value="C:mitochondrial inner membrane"/>
    <property type="evidence" value="ECO:0007669"/>
    <property type="project" value="TreeGrafter"/>
</dbReference>
<accession>A0A812UMT8</accession>
<dbReference type="PANTHER" id="PTHR43394:SF27">
    <property type="entry name" value="ATP-DEPENDENT TRANSLOCASE ABCB1-LIKE"/>
    <property type="match status" value="1"/>
</dbReference>
<name>A0A812UMT8_9DINO</name>
<gene>
    <name evidence="1" type="primary">ABCB11</name>
    <name evidence="1" type="ORF">SNEC2469_LOCUS16938</name>
</gene>
<keyword evidence="2" id="KW-1185">Reference proteome</keyword>
<dbReference type="GO" id="GO:0015421">
    <property type="term" value="F:ABC-type oligopeptide transporter activity"/>
    <property type="evidence" value="ECO:0007669"/>
    <property type="project" value="TreeGrafter"/>
</dbReference>
<comment type="caution">
    <text evidence="1">The sequence shown here is derived from an EMBL/GenBank/DDBJ whole genome shotgun (WGS) entry which is preliminary data.</text>
</comment>
<dbReference type="Proteomes" id="UP000601435">
    <property type="component" value="Unassembled WGS sequence"/>
</dbReference>